<evidence type="ECO:0000256" key="8">
    <source>
        <dbReference type="SAM" id="Coils"/>
    </source>
</evidence>
<dbReference type="Pfam" id="PF01734">
    <property type="entry name" value="Patatin"/>
    <property type="match status" value="1"/>
</dbReference>
<dbReference type="AlphaFoldDB" id="A0A9X1N7U0"/>
<dbReference type="InterPro" id="IPR027417">
    <property type="entry name" value="P-loop_NTPase"/>
</dbReference>
<proteinExistence type="predicted"/>
<dbReference type="GO" id="GO:0016020">
    <property type="term" value="C:membrane"/>
    <property type="evidence" value="ECO:0007669"/>
    <property type="project" value="UniProtKB-SubCell"/>
</dbReference>
<keyword evidence="4 7" id="KW-0443">Lipid metabolism</keyword>
<evidence type="ECO:0000256" key="5">
    <source>
        <dbReference type="ARBA" id="ARBA00023134"/>
    </source>
</evidence>
<keyword evidence="6 9" id="KW-0472">Membrane</keyword>
<keyword evidence="5" id="KW-0342">GTP-binding</keyword>
<evidence type="ECO:0000256" key="1">
    <source>
        <dbReference type="ARBA" id="ARBA00004370"/>
    </source>
</evidence>
<evidence type="ECO:0000313" key="12">
    <source>
        <dbReference type="Proteomes" id="UP001138989"/>
    </source>
</evidence>
<dbReference type="Pfam" id="PF00350">
    <property type="entry name" value="Dynamin_N"/>
    <property type="match status" value="1"/>
</dbReference>
<dbReference type="InterPro" id="IPR027094">
    <property type="entry name" value="Mitofusin_fam"/>
</dbReference>
<sequence>MKFNKLGLTLSGGGGKGAYQIGVWQAMRDLGLDSQLSAIAGTSVGGLNGAMFAQGKFNQARDMWLNIESRNMLTVQDVPGLAAQLASMATGSVMAQAISHFVSTKGFFKQDGLKSMIREGLDSGRLASSALPLTVALHNTEANRVDYLQVRDAHTAADMLLGTAALPIIFDEVRIQGSIYSDGGFYWGLPHKNVDNTPIIPLIEAGCDTIIVVYLSADDLSIDPRHYPGVRILPVVPTRSLGGVTATLDFSNQGAARRMEQGYNDGLQLFRHLELFLSNEAQYEALWESVHLSAEEERKSAEQLQVMDRQHSQTVGDIHDFDRTIRSDDFSQKLDLADDDETPLALDQLALENTALLADIERRQIESAVDSFIAQNANNRRKVEGAVLDALSALSPVTGRANHLREQGVLSRLWGTLTGKNQQIAAENDRDLAQAQFAALRLIAAVQEKGAVTLEFACALQNRLNSAFGEIQRLGERHNRDLRRVYRSLAGVYCKLRERLSQHEDRLSALERQGRLHHWLLHPNRPRLNGQPLASLPVPLRLACIANDFYRLTEGNWSPAELVSLKEMCINTGLDDRQPVRLADFCAQLSEQPECARTMTERLVILPEAEQQPGQPARWLRELRNHSAEPVSCEQALTLWGYDAATELPAWDFLAELLYHLKGAGFSVVHASDLSRFKAGWLDQLKVLDELVGEKILPEGFRGEVDELRAAIDSFHLKVPLIGKFSVGKSTLLNSWLGEDIQKDDLGACTSLATEFHYALPGEEKLVIHWLDDVHSGSLRREERELAAYRPLLENPRTAAQPPLFVELHLNRSALARHPDLILVDTPGFGSGNGDHERALQQYIGEGVACILCATRSSQVGIDELGFINRQRSLGQGFSLLVCQEALNTPSQREALRRQLAEQAGLDPSQPVRGCSAREGDLSGFDDLLAQLETRKAALFQQHLAPRVENLLGRAERLIRQQLALDTTRDDLLDQRKLLERNRDRLEGNYASERGSLLRDCRGPITRQVVATVNSYLRSRRSAYAQMLLGGQGIGPLLTADTRNACQLAVEQNLTPRFKEACQNLGSHIELGAFDGPLLAGDASSGIEQDQGIGGTAAGAAAGAAIGSMIPLVGTVIGGLIGGVIGLFASRSSKESEAEGRANEAIESIIGQLQGTIPELLEKQAGKFLADMRDRISAQLDAQRENIERIDQQLSTDQQRRQQVMERAEQALEQVAALVAQQPALAT</sequence>
<keyword evidence="8" id="KW-0175">Coiled coil</keyword>
<keyword evidence="12" id="KW-1185">Reference proteome</keyword>
<evidence type="ECO:0000256" key="3">
    <source>
        <dbReference type="ARBA" id="ARBA00022801"/>
    </source>
</evidence>
<dbReference type="InterPro" id="IPR016035">
    <property type="entry name" value="Acyl_Trfase/lysoPLipase"/>
</dbReference>
<feature type="active site" description="Proton acceptor" evidence="7">
    <location>
        <position position="182"/>
    </location>
</feature>
<gene>
    <name evidence="11" type="ORF">K7H17_22235</name>
</gene>
<evidence type="ECO:0000256" key="4">
    <source>
        <dbReference type="ARBA" id="ARBA00023098"/>
    </source>
</evidence>
<keyword evidence="9" id="KW-1133">Transmembrane helix</keyword>
<evidence type="ECO:0000256" key="2">
    <source>
        <dbReference type="ARBA" id="ARBA00022741"/>
    </source>
</evidence>
<keyword evidence="9" id="KW-0812">Transmembrane</keyword>
<organism evidence="11 12">
    <name type="scientific">Stutzerimonas kunmingensis</name>
    <dbReference type="NCBI Taxonomy" id="1211807"/>
    <lineage>
        <taxon>Bacteria</taxon>
        <taxon>Pseudomonadati</taxon>
        <taxon>Pseudomonadota</taxon>
        <taxon>Gammaproteobacteria</taxon>
        <taxon>Pseudomonadales</taxon>
        <taxon>Pseudomonadaceae</taxon>
        <taxon>Stutzerimonas</taxon>
    </lineage>
</organism>
<evidence type="ECO:0000256" key="7">
    <source>
        <dbReference type="PROSITE-ProRule" id="PRU01161"/>
    </source>
</evidence>
<keyword evidence="7" id="KW-0442">Lipid degradation</keyword>
<keyword evidence="3 7" id="KW-0378">Hydrolase</keyword>
<feature type="active site" description="Nucleophile" evidence="7">
    <location>
        <position position="43"/>
    </location>
</feature>
<keyword evidence="2" id="KW-0547">Nucleotide-binding</keyword>
<feature type="coiled-coil region" evidence="8">
    <location>
        <begin position="1173"/>
        <end position="1221"/>
    </location>
</feature>
<feature type="transmembrane region" description="Helical" evidence="9">
    <location>
        <begin position="1109"/>
        <end position="1129"/>
    </location>
</feature>
<reference evidence="11" key="1">
    <citation type="submission" date="2021-08" db="EMBL/GenBank/DDBJ databases">
        <title>Isolation and characterization of neutrophilic mixotrophic iron-oxidizing bacteria from deep-sea hydrothermal vents.</title>
        <authorList>
            <person name="He Y."/>
        </authorList>
    </citation>
    <scope>NUCLEOTIDE SEQUENCE</scope>
    <source>
        <strain evidence="11">IOP_13</strain>
    </source>
</reference>
<evidence type="ECO:0000313" key="11">
    <source>
        <dbReference type="EMBL" id="MCD1610566.1"/>
    </source>
</evidence>
<dbReference type="GO" id="GO:0016042">
    <property type="term" value="P:lipid catabolic process"/>
    <property type="evidence" value="ECO:0007669"/>
    <property type="project" value="UniProtKB-UniRule"/>
</dbReference>
<feature type="short sequence motif" description="GXSXG" evidence="7">
    <location>
        <begin position="41"/>
        <end position="45"/>
    </location>
</feature>
<dbReference type="Gene3D" id="3.40.1090.10">
    <property type="entry name" value="Cytosolic phospholipase A2 catalytic domain"/>
    <property type="match status" value="2"/>
</dbReference>
<evidence type="ECO:0000259" key="10">
    <source>
        <dbReference type="PROSITE" id="PS51635"/>
    </source>
</evidence>
<feature type="domain" description="PNPLA" evidence="10">
    <location>
        <begin position="8"/>
        <end position="203"/>
    </location>
</feature>
<dbReference type="PANTHER" id="PTHR10465:SF0">
    <property type="entry name" value="SARCALUMENIN"/>
    <property type="match status" value="1"/>
</dbReference>
<feature type="short sequence motif" description="DGA/G" evidence="7">
    <location>
        <begin position="182"/>
        <end position="184"/>
    </location>
</feature>
<dbReference type="InterPro" id="IPR045063">
    <property type="entry name" value="Dynamin_N"/>
</dbReference>
<dbReference type="Gene3D" id="3.40.50.300">
    <property type="entry name" value="P-loop containing nucleotide triphosphate hydrolases"/>
    <property type="match status" value="1"/>
</dbReference>
<dbReference type="EMBL" id="JAINWF010000023">
    <property type="protein sequence ID" value="MCD1610566.1"/>
    <property type="molecule type" value="Genomic_DNA"/>
</dbReference>
<dbReference type="PANTHER" id="PTHR10465">
    <property type="entry name" value="TRANSMEMBRANE GTPASE FZO1"/>
    <property type="match status" value="1"/>
</dbReference>
<protein>
    <submittedName>
        <fullName evidence="11">Patatin-like phospholipase family protein</fullName>
    </submittedName>
</protein>
<dbReference type="Proteomes" id="UP001138989">
    <property type="component" value="Unassembled WGS sequence"/>
</dbReference>
<dbReference type="GO" id="GO:0005525">
    <property type="term" value="F:GTP binding"/>
    <property type="evidence" value="ECO:0007669"/>
    <property type="project" value="UniProtKB-KW"/>
</dbReference>
<dbReference type="GO" id="GO:0003924">
    <property type="term" value="F:GTPase activity"/>
    <property type="evidence" value="ECO:0007669"/>
    <property type="project" value="InterPro"/>
</dbReference>
<evidence type="ECO:0000256" key="6">
    <source>
        <dbReference type="ARBA" id="ARBA00023136"/>
    </source>
</evidence>
<feature type="short sequence motif" description="GXGXXG" evidence="7">
    <location>
        <begin position="12"/>
        <end position="17"/>
    </location>
</feature>
<dbReference type="SUPFAM" id="SSF52540">
    <property type="entry name" value="P-loop containing nucleoside triphosphate hydrolases"/>
    <property type="match status" value="1"/>
</dbReference>
<dbReference type="RefSeq" id="WP_102833234.1">
    <property type="nucleotide sequence ID" value="NZ_JAINWF010000023.1"/>
</dbReference>
<dbReference type="PROSITE" id="PS51635">
    <property type="entry name" value="PNPLA"/>
    <property type="match status" value="1"/>
</dbReference>
<comment type="subcellular location">
    <subcellularLocation>
        <location evidence="1">Membrane</location>
    </subcellularLocation>
</comment>
<dbReference type="SUPFAM" id="SSF52151">
    <property type="entry name" value="FabD/lysophospholipase-like"/>
    <property type="match status" value="1"/>
</dbReference>
<evidence type="ECO:0000256" key="9">
    <source>
        <dbReference type="SAM" id="Phobius"/>
    </source>
</evidence>
<accession>A0A9X1N7U0</accession>
<name>A0A9X1N7U0_9GAMM</name>
<comment type="caution">
    <text evidence="11">The sequence shown here is derived from an EMBL/GenBank/DDBJ whole genome shotgun (WGS) entry which is preliminary data.</text>
</comment>
<dbReference type="InterPro" id="IPR002641">
    <property type="entry name" value="PNPLA_dom"/>
</dbReference>